<evidence type="ECO:0008006" key="3">
    <source>
        <dbReference type="Google" id="ProtNLM"/>
    </source>
</evidence>
<protein>
    <recommendedName>
        <fullName evidence="3">SMI1/KNR4 family protein</fullName>
    </recommendedName>
</protein>
<gene>
    <name evidence="1" type="ORF">SRB5_45740</name>
</gene>
<accession>A0A7K0CLP7</accession>
<organism evidence="1 2">
    <name type="scientific">Streptomyces smaragdinus</name>
    <dbReference type="NCBI Taxonomy" id="2585196"/>
    <lineage>
        <taxon>Bacteria</taxon>
        <taxon>Bacillati</taxon>
        <taxon>Actinomycetota</taxon>
        <taxon>Actinomycetes</taxon>
        <taxon>Kitasatosporales</taxon>
        <taxon>Streptomycetaceae</taxon>
        <taxon>Streptomyces</taxon>
    </lineage>
</organism>
<dbReference type="EMBL" id="WEGJ01000021">
    <property type="protein sequence ID" value="MQY14407.1"/>
    <property type="molecule type" value="Genomic_DNA"/>
</dbReference>
<dbReference type="AlphaFoldDB" id="A0A7K0CLP7"/>
<evidence type="ECO:0000313" key="1">
    <source>
        <dbReference type="EMBL" id="MQY14407.1"/>
    </source>
</evidence>
<dbReference type="OrthoDB" id="9179578at2"/>
<sequence>MSEAYSPIPELNLLKEFENRLGPIYYSDGFELREYNADSGLDTWSDHPDFLTRFIPFAQANGSGSDYALWRCDDRRDLATLPIVMIGDEGALYVIARNLPELFQLLAIDSEPFSDMGFHTPDSAEEHSPGHHEYLTWLHQTFGLEPPEDVEALWAERKELDDRFRTWASQFVDLGDY</sequence>
<evidence type="ECO:0000313" key="2">
    <source>
        <dbReference type="Proteomes" id="UP000466345"/>
    </source>
</evidence>
<dbReference type="Proteomes" id="UP000466345">
    <property type="component" value="Unassembled WGS sequence"/>
</dbReference>
<comment type="caution">
    <text evidence="1">The sequence shown here is derived from an EMBL/GenBank/DDBJ whole genome shotgun (WGS) entry which is preliminary data.</text>
</comment>
<proteinExistence type="predicted"/>
<name>A0A7K0CLP7_9ACTN</name>
<keyword evidence="2" id="KW-1185">Reference proteome</keyword>
<dbReference type="RefSeq" id="WP_153455064.1">
    <property type="nucleotide sequence ID" value="NZ_WEGJ01000021.1"/>
</dbReference>
<reference evidence="1 2" key="1">
    <citation type="submission" date="2019-10" db="EMBL/GenBank/DDBJ databases">
        <title>Streptomyces smaragdinus sp. nov. and Streptomyces fabii sp. nov., isolated from the gut of fungus growing-termite Macrotermes natalensis.</title>
        <authorList>
            <person name="Schwitalla J."/>
            <person name="Benndorf R."/>
            <person name="Martin K."/>
            <person name="De Beer W."/>
            <person name="Kaster A.-K."/>
            <person name="Vollmers J."/>
            <person name="Poulsen M."/>
            <person name="Beemelmanns C."/>
        </authorList>
    </citation>
    <scope>NUCLEOTIDE SEQUENCE [LARGE SCALE GENOMIC DNA]</scope>
    <source>
        <strain evidence="1 2">RB5</strain>
    </source>
</reference>